<accession>A0AAI9VEE5</accession>
<dbReference type="EMBL" id="MPDP01000112">
    <property type="protein sequence ID" value="KAK1480160.1"/>
    <property type="molecule type" value="Genomic_DNA"/>
</dbReference>
<name>A0AAI9VEE5_9PEZI</name>
<sequence length="362" mass="40609">MSKPRIAGGCSDDELILPFRSVPVERFGARLSLALGDINRRLYYLKEIIGNISSASPSGWAQNCQAIQEAAKISLISQASNTQRKPRADQPRRISGRSMFDLIPVLSLRLRLNSELEAANNQAYVVIMGIPPRNLSWNPVATNQSRTLPFFWPSSIHDFRRYEIFPDIPLTQDHADMPVIMRWIQIQPELTAPASKFARLIKVDTVNSHIGYDANFLASSKVRVSQINPEKLIVACNSDEPIVSNSKSSQYLAHLRERRPTGFDNSPAMFYNLADKPSVSWMTNMRLTTLVTVLSISITAQACSGYKYCHCYNSDVCTKAGYRTKYNSDFGHYEERCIKAGATGKDSSCRGKRVLHGHFITI</sequence>
<dbReference type="Proteomes" id="UP001239213">
    <property type="component" value="Unassembled WGS sequence"/>
</dbReference>
<protein>
    <submittedName>
        <fullName evidence="1">Uncharacterized protein</fullName>
    </submittedName>
</protein>
<keyword evidence="2" id="KW-1185">Reference proteome</keyword>
<comment type="caution">
    <text evidence="1">The sequence shown here is derived from an EMBL/GenBank/DDBJ whole genome shotgun (WGS) entry which is preliminary data.</text>
</comment>
<evidence type="ECO:0000313" key="1">
    <source>
        <dbReference type="EMBL" id="KAK1480160.1"/>
    </source>
</evidence>
<gene>
    <name evidence="1" type="ORF">CCUS01_00717</name>
</gene>
<reference evidence="1" key="1">
    <citation type="submission" date="2016-11" db="EMBL/GenBank/DDBJ databases">
        <title>The genome sequence of Colletotrichum cuscutae.</title>
        <authorList>
            <person name="Baroncelli R."/>
        </authorList>
    </citation>
    <scope>NUCLEOTIDE SEQUENCE</scope>
    <source>
        <strain evidence="1">IMI 304802</strain>
    </source>
</reference>
<evidence type="ECO:0000313" key="2">
    <source>
        <dbReference type="Proteomes" id="UP001239213"/>
    </source>
</evidence>
<proteinExistence type="predicted"/>
<organism evidence="1 2">
    <name type="scientific">Colletotrichum cuscutae</name>
    <dbReference type="NCBI Taxonomy" id="1209917"/>
    <lineage>
        <taxon>Eukaryota</taxon>
        <taxon>Fungi</taxon>
        <taxon>Dikarya</taxon>
        <taxon>Ascomycota</taxon>
        <taxon>Pezizomycotina</taxon>
        <taxon>Sordariomycetes</taxon>
        <taxon>Hypocreomycetidae</taxon>
        <taxon>Glomerellales</taxon>
        <taxon>Glomerellaceae</taxon>
        <taxon>Colletotrichum</taxon>
        <taxon>Colletotrichum acutatum species complex</taxon>
    </lineage>
</organism>
<dbReference type="AlphaFoldDB" id="A0AAI9VEE5"/>